<keyword evidence="6" id="KW-1185">Reference proteome</keyword>
<dbReference type="GO" id="GO:0043565">
    <property type="term" value="F:sequence-specific DNA binding"/>
    <property type="evidence" value="ECO:0007669"/>
    <property type="project" value="InterPro"/>
</dbReference>
<dbReference type="EMBL" id="CP039690">
    <property type="protein sequence ID" value="QCI63227.1"/>
    <property type="molecule type" value="Genomic_DNA"/>
</dbReference>
<dbReference type="RefSeq" id="WP_136958688.1">
    <property type="nucleotide sequence ID" value="NZ_CP039690.1"/>
</dbReference>
<accession>A0A4D7B5E6</accession>
<dbReference type="InterPro" id="IPR018060">
    <property type="entry name" value="HTH_AraC"/>
</dbReference>
<dbReference type="PANTHER" id="PTHR43280:SF31">
    <property type="entry name" value="TRANSCRIPTIONAL REGULATORY PROTEIN"/>
    <property type="match status" value="1"/>
</dbReference>
<evidence type="ECO:0000256" key="2">
    <source>
        <dbReference type="ARBA" id="ARBA00023125"/>
    </source>
</evidence>
<keyword evidence="1" id="KW-0805">Transcription regulation</keyword>
<dbReference type="Gene3D" id="1.10.10.60">
    <property type="entry name" value="Homeodomain-like"/>
    <property type="match status" value="1"/>
</dbReference>
<protein>
    <submittedName>
        <fullName evidence="5">AraC family transcriptional regulator</fullName>
    </submittedName>
</protein>
<dbReference type="PROSITE" id="PS01124">
    <property type="entry name" value="HTH_ARAC_FAMILY_2"/>
    <property type="match status" value="1"/>
</dbReference>
<gene>
    <name evidence="5" type="ORF">E8M01_02635</name>
</gene>
<proteinExistence type="predicted"/>
<evidence type="ECO:0000313" key="6">
    <source>
        <dbReference type="Proteomes" id="UP000298781"/>
    </source>
</evidence>
<dbReference type="InterPro" id="IPR009057">
    <property type="entry name" value="Homeodomain-like_sf"/>
</dbReference>
<evidence type="ECO:0000259" key="4">
    <source>
        <dbReference type="PROSITE" id="PS01124"/>
    </source>
</evidence>
<dbReference type="Pfam" id="PF12833">
    <property type="entry name" value="HTH_18"/>
    <property type="match status" value="1"/>
</dbReference>
<reference evidence="5 6" key="1">
    <citation type="submission" date="2019-04" db="EMBL/GenBank/DDBJ databases">
        <title>Phreatobacter aquaticus sp. nov.</title>
        <authorList>
            <person name="Choi A."/>
        </authorList>
    </citation>
    <scope>NUCLEOTIDE SEQUENCE [LARGE SCALE GENOMIC DNA]</scope>
    <source>
        <strain evidence="5 6">KCTC 52518</strain>
    </source>
</reference>
<organism evidence="5 6">
    <name type="scientific">Phreatobacter stygius</name>
    <dbReference type="NCBI Taxonomy" id="1940610"/>
    <lineage>
        <taxon>Bacteria</taxon>
        <taxon>Pseudomonadati</taxon>
        <taxon>Pseudomonadota</taxon>
        <taxon>Alphaproteobacteria</taxon>
        <taxon>Hyphomicrobiales</taxon>
        <taxon>Phreatobacteraceae</taxon>
        <taxon>Phreatobacter</taxon>
    </lineage>
</organism>
<name>A0A4D7B5E6_9HYPH</name>
<keyword evidence="2" id="KW-0238">DNA-binding</keyword>
<dbReference type="AlphaFoldDB" id="A0A4D7B5E6"/>
<sequence>MIAFSTDAVAPHERFDHWREVRGKKLFGVTIELEPERRADFSGSFRASTLAGATLATISASAYRVSRTAADIAAMPGDSLVVSQQIAGPGWCDTGTDQPFFVTGGTLVAGHSDRAFAGIPSTQAPFRFRTVKIPLQSGPSFPRPAQLLDLPSFDLGASGYSHLIAASLTALFDDTAPLAETEAEQSIGALGQMVLLARALAARGAPPSRLALRTAHRHALRQIMRRHFHRMDLSAEIAGAMLGISKRQVHAIFEPTGGSFMTTLQAIRIEEACRQLVAQPATRVTEIGFACGFGSLATFYRAFQGTVGIAPNDYRRMAWDQAIH</sequence>
<dbReference type="SMART" id="SM00342">
    <property type="entry name" value="HTH_ARAC"/>
    <property type="match status" value="1"/>
</dbReference>
<dbReference type="PANTHER" id="PTHR43280">
    <property type="entry name" value="ARAC-FAMILY TRANSCRIPTIONAL REGULATOR"/>
    <property type="match status" value="1"/>
</dbReference>
<evidence type="ECO:0000256" key="1">
    <source>
        <dbReference type="ARBA" id="ARBA00023015"/>
    </source>
</evidence>
<evidence type="ECO:0000313" key="5">
    <source>
        <dbReference type="EMBL" id="QCI63227.1"/>
    </source>
</evidence>
<dbReference type="OrthoDB" id="252470at2"/>
<dbReference type="GO" id="GO:0003700">
    <property type="term" value="F:DNA-binding transcription factor activity"/>
    <property type="evidence" value="ECO:0007669"/>
    <property type="project" value="InterPro"/>
</dbReference>
<feature type="domain" description="HTH araC/xylS-type" evidence="4">
    <location>
        <begin position="218"/>
        <end position="317"/>
    </location>
</feature>
<keyword evidence="3" id="KW-0804">Transcription</keyword>
<dbReference type="KEGG" id="pstg:E8M01_02635"/>
<dbReference type="Proteomes" id="UP000298781">
    <property type="component" value="Chromosome"/>
</dbReference>
<dbReference type="SUPFAM" id="SSF46689">
    <property type="entry name" value="Homeodomain-like"/>
    <property type="match status" value="1"/>
</dbReference>
<evidence type="ECO:0000256" key="3">
    <source>
        <dbReference type="ARBA" id="ARBA00023163"/>
    </source>
</evidence>